<dbReference type="GeneID" id="40088567"/>
<dbReference type="KEGG" id="vg:40088567"/>
<reference evidence="1 2" key="1">
    <citation type="submission" date="2017-06" db="EMBL/GenBank/DDBJ databases">
        <authorList>
            <person name="Kim H.J."/>
            <person name="Triplett B.A."/>
        </authorList>
    </citation>
    <scope>NUCLEOTIDE SEQUENCE [LARGE SCALE GENOMIC DNA]</scope>
</reference>
<name>A0A2L0V0L8_9CAUD</name>
<dbReference type="EMBL" id="MF403008">
    <property type="protein sequence ID" value="AUZ95323.1"/>
    <property type="molecule type" value="Genomic_DNA"/>
</dbReference>
<sequence>MLDINVIEYRDISIYKQEELKIFFDVFSNTIMHSTVDEVMKHGSVWIHTLFDVNSFGRTDRISIHLSDFVAVNDITVPYEAVVLRNNSVELFNEGGKGTFKNFNDFVDYWE</sequence>
<dbReference type="RefSeq" id="YP_009612229.1">
    <property type="nucleotide sequence ID" value="NC_042013.1"/>
</dbReference>
<dbReference type="Proteomes" id="UP000223025">
    <property type="component" value="Segment"/>
</dbReference>
<keyword evidence="2" id="KW-1185">Reference proteome</keyword>
<evidence type="ECO:0000313" key="1">
    <source>
        <dbReference type="EMBL" id="AUZ95323.1"/>
    </source>
</evidence>
<organism evidence="1 2">
    <name type="scientific">Agrobacterium phage Atu_ph07</name>
    <dbReference type="NCBI Taxonomy" id="2024264"/>
    <lineage>
        <taxon>Viruses</taxon>
        <taxon>Duplodnaviria</taxon>
        <taxon>Heunggongvirae</taxon>
        <taxon>Uroviricota</taxon>
        <taxon>Caudoviricetes</taxon>
        <taxon>Polybotosvirus</taxon>
        <taxon>Polybotosvirus Atuph07</taxon>
    </lineage>
</organism>
<accession>A0A2L0V0L8</accession>
<protein>
    <submittedName>
        <fullName evidence="1">Uncharacterized protein</fullName>
    </submittedName>
</protein>
<proteinExistence type="predicted"/>
<evidence type="ECO:0000313" key="2">
    <source>
        <dbReference type="Proteomes" id="UP000223025"/>
    </source>
</evidence>